<keyword evidence="3" id="KW-0479">Metal-binding</keyword>
<protein>
    <submittedName>
        <fullName evidence="6">Archease</fullName>
    </submittedName>
</protein>
<dbReference type="AlphaFoldDB" id="A0A9Y1FMU1"/>
<organism evidence="6">
    <name type="scientific">Candidatus Heimdallarchaeum endolithica</name>
    <dbReference type="NCBI Taxonomy" id="2876572"/>
    <lineage>
        <taxon>Archaea</taxon>
        <taxon>Promethearchaeati</taxon>
        <taxon>Candidatus Heimdallarchaeota</taxon>
        <taxon>Candidatus Heimdallarchaeia (ex Rinke et al. 2021) (nom. nud.)</taxon>
        <taxon>Candidatus Heimdallarchaeales</taxon>
        <taxon>Candidatus Heimdallarchaeaceae</taxon>
        <taxon>Candidatus Heimdallarchaeum</taxon>
    </lineage>
</organism>
<dbReference type="Pfam" id="PF01951">
    <property type="entry name" value="Archease"/>
    <property type="match status" value="1"/>
</dbReference>
<dbReference type="InterPro" id="IPR036820">
    <property type="entry name" value="Archease_dom_sf"/>
</dbReference>
<dbReference type="GO" id="GO:0008033">
    <property type="term" value="P:tRNA processing"/>
    <property type="evidence" value="ECO:0007669"/>
    <property type="project" value="UniProtKB-KW"/>
</dbReference>
<evidence type="ECO:0000256" key="4">
    <source>
        <dbReference type="ARBA" id="ARBA00022837"/>
    </source>
</evidence>
<evidence type="ECO:0000256" key="3">
    <source>
        <dbReference type="ARBA" id="ARBA00022723"/>
    </source>
</evidence>
<feature type="domain" description="Archease" evidence="5">
    <location>
        <begin position="10"/>
        <end position="142"/>
    </location>
</feature>
<proteinExistence type="inferred from homology"/>
<dbReference type="SUPFAM" id="SSF69819">
    <property type="entry name" value="MTH1598-like"/>
    <property type="match status" value="1"/>
</dbReference>
<sequence length="142" mass="16476">MGNYRLLENETTGDFAFEAYGSSLEELFKYAGLATMSAMVDLSQLQGKQEYSFEIESPNLNMLFYEFLSELIFVKDVKMVFFTDFEIQIRENSGYKLHCKAKTTPIDNLKQDHFTDVKAATMHHLIVEKQGEQWYCKAILDL</sequence>
<keyword evidence="2" id="KW-0819">tRNA processing</keyword>
<dbReference type="GO" id="GO:0046872">
    <property type="term" value="F:metal ion binding"/>
    <property type="evidence" value="ECO:0007669"/>
    <property type="project" value="UniProtKB-KW"/>
</dbReference>
<dbReference type="PANTHER" id="PTHR12682:SF11">
    <property type="entry name" value="PROTEIN ARCHEASE"/>
    <property type="match status" value="1"/>
</dbReference>
<dbReference type="PANTHER" id="PTHR12682">
    <property type="entry name" value="ARCHEASE"/>
    <property type="match status" value="1"/>
</dbReference>
<comment type="similarity">
    <text evidence="1">Belongs to the archease family.</text>
</comment>
<keyword evidence="4" id="KW-0106">Calcium</keyword>
<reference evidence="6" key="1">
    <citation type="journal article" date="2022" name="Nat. Microbiol.">
        <title>Unique mobile elements and scalable gene flow at the prokaryote-eukaryote boundary revealed by circularized Asgard archaea genomes.</title>
        <authorList>
            <person name="Wu F."/>
            <person name="Speth D.R."/>
            <person name="Philosof A."/>
            <person name="Cremiere A."/>
            <person name="Narayanan A."/>
            <person name="Barco R.A."/>
            <person name="Connon S.A."/>
            <person name="Amend J.P."/>
            <person name="Antoshechkin I.A."/>
            <person name="Orphan V.J."/>
        </authorList>
    </citation>
    <scope>NUCLEOTIDE SEQUENCE</scope>
    <source>
        <strain evidence="6">PR6</strain>
    </source>
</reference>
<evidence type="ECO:0000313" key="6">
    <source>
        <dbReference type="EMBL" id="UJG42209.1"/>
    </source>
</evidence>
<evidence type="ECO:0000259" key="5">
    <source>
        <dbReference type="Pfam" id="PF01951"/>
    </source>
</evidence>
<dbReference type="EMBL" id="CP084167">
    <property type="protein sequence ID" value="UJG42209.1"/>
    <property type="molecule type" value="Genomic_DNA"/>
</dbReference>
<dbReference type="InterPro" id="IPR002804">
    <property type="entry name" value="Archease"/>
</dbReference>
<evidence type="ECO:0000256" key="1">
    <source>
        <dbReference type="ARBA" id="ARBA00007963"/>
    </source>
</evidence>
<name>A0A9Y1FMU1_9ARCH</name>
<dbReference type="Gene3D" id="3.55.10.10">
    <property type="entry name" value="Archease domain"/>
    <property type="match status" value="1"/>
</dbReference>
<accession>A0A9Y1FMU1</accession>
<dbReference type="InterPro" id="IPR023572">
    <property type="entry name" value="Archease_dom"/>
</dbReference>
<dbReference type="Proteomes" id="UP001200513">
    <property type="component" value="Chromosome"/>
</dbReference>
<gene>
    <name evidence="6" type="ORF">K9W46_07285</name>
</gene>
<evidence type="ECO:0000256" key="2">
    <source>
        <dbReference type="ARBA" id="ARBA00022694"/>
    </source>
</evidence>